<evidence type="ECO:0000259" key="1">
    <source>
        <dbReference type="Pfam" id="PF13090"/>
    </source>
</evidence>
<keyword evidence="2" id="KW-0418">Kinase</keyword>
<name>A0A150M2D1_9BACL</name>
<feature type="domain" description="Polyphosphate kinase C-terminal" evidence="1">
    <location>
        <begin position="2"/>
        <end position="49"/>
    </location>
</feature>
<keyword evidence="2" id="KW-0808">Transferase</keyword>
<dbReference type="eggNOG" id="COG0855">
    <property type="taxonomic scope" value="Bacteria"/>
</dbReference>
<dbReference type="PANTHER" id="PTHR30218">
    <property type="entry name" value="POLYPHOSPHATE KINASE"/>
    <property type="match status" value="1"/>
</dbReference>
<dbReference type="InterPro" id="IPR003414">
    <property type="entry name" value="PP_kinase"/>
</dbReference>
<reference evidence="2 3" key="1">
    <citation type="submission" date="2016-01" db="EMBL/GenBank/DDBJ databases">
        <title>Draft Genome Sequences of Seven Thermophilic Sporeformers Isolated from Foods.</title>
        <authorList>
            <person name="Berendsen E.M."/>
            <person name="Wells-Bennik M.H."/>
            <person name="Krawcyk A.O."/>
            <person name="De Jong A."/>
            <person name="Holsappel S."/>
            <person name="Eijlander R.T."/>
            <person name="Kuipers O.P."/>
        </authorList>
    </citation>
    <scope>NUCLEOTIDE SEQUENCE [LARGE SCALE GENOMIC DNA]</scope>
    <source>
        <strain evidence="2 3">B4119</strain>
    </source>
</reference>
<dbReference type="GO" id="GO:0006799">
    <property type="term" value="P:polyphosphate biosynthetic process"/>
    <property type="evidence" value="ECO:0007669"/>
    <property type="project" value="InterPro"/>
</dbReference>
<comment type="caution">
    <text evidence="2">The sequence shown here is derived from an EMBL/GenBank/DDBJ whole genome shotgun (WGS) entry which is preliminary data.</text>
</comment>
<dbReference type="SUPFAM" id="SSF56024">
    <property type="entry name" value="Phospholipase D/nuclease"/>
    <property type="match status" value="1"/>
</dbReference>
<dbReference type="GO" id="GO:0008976">
    <property type="term" value="F:polyphosphate kinase activity"/>
    <property type="evidence" value="ECO:0007669"/>
    <property type="project" value="UniProtKB-EC"/>
</dbReference>
<dbReference type="STRING" id="81408.B4119_1596"/>
<protein>
    <submittedName>
        <fullName evidence="2">Polyphosphate kinase</fullName>
        <ecNumber evidence="2">2.7.4.1</ecNumber>
    </submittedName>
</protein>
<dbReference type="InterPro" id="IPR025200">
    <property type="entry name" value="PPK_C_dom2"/>
</dbReference>
<dbReference type="Proteomes" id="UP000075455">
    <property type="component" value="Unassembled WGS sequence"/>
</dbReference>
<sequence length="51" mass="6151">MRSIVGRFLEHSRIYYFHHNGEDKIFLSSADMMTRNMEKRGEILFPFSQNI</sequence>
<proteinExistence type="predicted"/>
<dbReference type="PANTHER" id="PTHR30218:SF0">
    <property type="entry name" value="POLYPHOSPHATE KINASE"/>
    <property type="match status" value="1"/>
</dbReference>
<dbReference type="Gene3D" id="3.30.870.10">
    <property type="entry name" value="Endonuclease Chain A"/>
    <property type="match status" value="1"/>
</dbReference>
<dbReference type="Pfam" id="PF13090">
    <property type="entry name" value="PP_kinase_C"/>
    <property type="match status" value="1"/>
</dbReference>
<dbReference type="GO" id="GO:0009358">
    <property type="term" value="C:polyphosphate kinase complex"/>
    <property type="evidence" value="ECO:0007669"/>
    <property type="project" value="InterPro"/>
</dbReference>
<evidence type="ECO:0000313" key="2">
    <source>
        <dbReference type="EMBL" id="KYD18402.1"/>
    </source>
</evidence>
<organism evidence="2 3">
    <name type="scientific">Saccharococcus caldoxylosilyticus</name>
    <dbReference type="NCBI Taxonomy" id="81408"/>
    <lineage>
        <taxon>Bacteria</taxon>
        <taxon>Bacillati</taxon>
        <taxon>Bacillota</taxon>
        <taxon>Bacilli</taxon>
        <taxon>Bacillales</taxon>
        <taxon>Anoxybacillaceae</taxon>
        <taxon>Saccharococcus</taxon>
    </lineage>
</organism>
<dbReference type="EMBL" id="LQYS01000021">
    <property type="protein sequence ID" value="KYD18402.1"/>
    <property type="molecule type" value="Genomic_DNA"/>
</dbReference>
<dbReference type="EC" id="2.7.4.1" evidence="2"/>
<accession>A0A150M2D1</accession>
<dbReference type="PATRIC" id="fig|81408.3.peg.2201"/>
<evidence type="ECO:0000313" key="3">
    <source>
        <dbReference type="Proteomes" id="UP000075455"/>
    </source>
</evidence>
<gene>
    <name evidence="2" type="ORF">B4119_1596</name>
</gene>
<dbReference type="AlphaFoldDB" id="A0A150M2D1"/>